<dbReference type="SMART" id="SM00568">
    <property type="entry name" value="GRAM"/>
    <property type="match status" value="1"/>
</dbReference>
<keyword evidence="8" id="KW-0012">Acyltransferase</keyword>
<name>A0AAD5XU97_9FUNG</name>
<feature type="region of interest" description="Disordered" evidence="9">
    <location>
        <begin position="150"/>
        <end position="171"/>
    </location>
</feature>
<dbReference type="AlphaFoldDB" id="A0AAD5XU97"/>
<evidence type="ECO:0000256" key="4">
    <source>
        <dbReference type="ARBA" id="ARBA00023136"/>
    </source>
</evidence>
<evidence type="ECO:0000256" key="9">
    <source>
        <dbReference type="SAM" id="MobiDB-lite"/>
    </source>
</evidence>
<keyword evidence="3" id="KW-1133">Transmembrane helix</keyword>
<dbReference type="GO" id="GO:0120015">
    <property type="term" value="F:sterol transfer activity"/>
    <property type="evidence" value="ECO:0007669"/>
    <property type="project" value="TreeGrafter"/>
</dbReference>
<keyword evidence="6" id="KW-0449">Lipoprotein</keyword>
<gene>
    <name evidence="11" type="primary">ZDHHC14</name>
    <name evidence="11" type="ORF">HK099_006542</name>
</gene>
<dbReference type="InterPro" id="IPR001594">
    <property type="entry name" value="Palmitoyltrfase_DHHC"/>
</dbReference>
<feature type="domain" description="GRAM" evidence="10">
    <location>
        <begin position="3"/>
        <end position="65"/>
    </location>
</feature>
<organism evidence="11 12">
    <name type="scientific">Clydaea vesicula</name>
    <dbReference type="NCBI Taxonomy" id="447962"/>
    <lineage>
        <taxon>Eukaryota</taxon>
        <taxon>Fungi</taxon>
        <taxon>Fungi incertae sedis</taxon>
        <taxon>Chytridiomycota</taxon>
        <taxon>Chytridiomycota incertae sedis</taxon>
        <taxon>Chytridiomycetes</taxon>
        <taxon>Lobulomycetales</taxon>
        <taxon>Lobulomycetaceae</taxon>
        <taxon>Clydaea</taxon>
    </lineage>
</organism>
<evidence type="ECO:0000256" key="8">
    <source>
        <dbReference type="RuleBase" id="RU079119"/>
    </source>
</evidence>
<dbReference type="Gene3D" id="2.30.29.30">
    <property type="entry name" value="Pleckstrin-homology domain (PH domain)/Phosphotyrosine-binding domain (PTB)"/>
    <property type="match status" value="1"/>
</dbReference>
<evidence type="ECO:0000256" key="7">
    <source>
        <dbReference type="ARBA" id="ARBA00048048"/>
    </source>
</evidence>
<keyword evidence="8" id="KW-0808">Transferase</keyword>
<keyword evidence="4" id="KW-0472">Membrane</keyword>
<dbReference type="GO" id="GO:0032366">
    <property type="term" value="P:intracellular sterol transport"/>
    <property type="evidence" value="ECO:0007669"/>
    <property type="project" value="TreeGrafter"/>
</dbReference>
<evidence type="ECO:0000256" key="2">
    <source>
        <dbReference type="ARBA" id="ARBA00022692"/>
    </source>
</evidence>
<keyword evidence="12" id="KW-1185">Reference proteome</keyword>
<dbReference type="GO" id="GO:0019706">
    <property type="term" value="F:protein-cysteine S-palmitoyltransferase activity"/>
    <property type="evidence" value="ECO:0007669"/>
    <property type="project" value="UniProtKB-EC"/>
</dbReference>
<dbReference type="GO" id="GO:0005789">
    <property type="term" value="C:endoplasmic reticulum membrane"/>
    <property type="evidence" value="ECO:0007669"/>
    <property type="project" value="TreeGrafter"/>
</dbReference>
<evidence type="ECO:0000256" key="5">
    <source>
        <dbReference type="ARBA" id="ARBA00023139"/>
    </source>
</evidence>
<dbReference type="Proteomes" id="UP001211065">
    <property type="component" value="Unassembled WGS sequence"/>
</dbReference>
<dbReference type="InterPro" id="IPR051482">
    <property type="entry name" value="Cholesterol_transport"/>
</dbReference>
<evidence type="ECO:0000256" key="6">
    <source>
        <dbReference type="ARBA" id="ARBA00023288"/>
    </source>
</evidence>
<evidence type="ECO:0000313" key="11">
    <source>
        <dbReference type="EMBL" id="KAJ3215087.1"/>
    </source>
</evidence>
<keyword evidence="5" id="KW-0564">Palmitate</keyword>
<dbReference type="PANTHER" id="PTHR23319:SF4">
    <property type="entry name" value="GRAM DOMAIN CONTAINING 1B, ISOFORM E"/>
    <property type="match status" value="1"/>
</dbReference>
<dbReference type="Pfam" id="PF02893">
    <property type="entry name" value="GRAM"/>
    <property type="match status" value="1"/>
</dbReference>
<dbReference type="GO" id="GO:0140268">
    <property type="term" value="C:endoplasmic reticulum-plasma membrane contact site"/>
    <property type="evidence" value="ECO:0007669"/>
    <property type="project" value="TreeGrafter"/>
</dbReference>
<dbReference type="InterPro" id="IPR004182">
    <property type="entry name" value="GRAM"/>
</dbReference>
<dbReference type="InterPro" id="IPR011993">
    <property type="entry name" value="PH-like_dom_sf"/>
</dbReference>
<evidence type="ECO:0000256" key="3">
    <source>
        <dbReference type="ARBA" id="ARBA00022989"/>
    </source>
</evidence>
<evidence type="ECO:0000256" key="1">
    <source>
        <dbReference type="ARBA" id="ARBA00004141"/>
    </source>
</evidence>
<dbReference type="EMBL" id="JADGJW010000570">
    <property type="protein sequence ID" value="KAJ3215087.1"/>
    <property type="molecule type" value="Genomic_DNA"/>
</dbReference>
<comment type="subcellular location">
    <subcellularLocation>
        <location evidence="1">Membrane</location>
        <topology evidence="1">Multi-pass membrane protein</topology>
    </subcellularLocation>
</comment>
<keyword evidence="2" id="KW-0812">Transmembrane</keyword>
<reference evidence="11" key="1">
    <citation type="submission" date="2020-05" db="EMBL/GenBank/DDBJ databases">
        <title>Phylogenomic resolution of chytrid fungi.</title>
        <authorList>
            <person name="Stajich J.E."/>
            <person name="Amses K."/>
            <person name="Simmons R."/>
            <person name="Seto K."/>
            <person name="Myers J."/>
            <person name="Bonds A."/>
            <person name="Quandt C.A."/>
            <person name="Barry K."/>
            <person name="Liu P."/>
            <person name="Grigoriev I."/>
            <person name="Longcore J.E."/>
            <person name="James T.Y."/>
        </authorList>
    </citation>
    <scope>NUCLEOTIDE SEQUENCE</scope>
    <source>
        <strain evidence="11">JEL0476</strain>
    </source>
</reference>
<accession>A0AAD5XU97</accession>
<comment type="domain">
    <text evidence="8">The DHHC domain is required for palmitoyltransferase activity.</text>
</comment>
<dbReference type="PROSITE" id="PS50216">
    <property type="entry name" value="DHHC"/>
    <property type="match status" value="1"/>
</dbReference>
<comment type="caution">
    <text evidence="11">The sequence shown here is derived from an EMBL/GenBank/DDBJ whole genome shotgun (WGS) entry which is preliminary data.</text>
</comment>
<dbReference type="GO" id="GO:0032934">
    <property type="term" value="F:sterol binding"/>
    <property type="evidence" value="ECO:0007669"/>
    <property type="project" value="TreeGrafter"/>
</dbReference>
<evidence type="ECO:0000259" key="10">
    <source>
        <dbReference type="SMART" id="SM00568"/>
    </source>
</evidence>
<dbReference type="Pfam" id="PF01529">
    <property type="entry name" value="DHHC"/>
    <property type="match status" value="1"/>
</dbReference>
<sequence>MQKEFLFHFPDLNGERLVANFICALNDWILLQGRMFLTENYLCFKAPNTTLIIPLRSINNLRKRKLGGFIKNSISFELNEKEYFFTSFLSRDETFDVINKLISSSKTESDMEPEEQTFINEEENSFQMNENSDTIKRKIQFTTDENLKYGNPLKDTSVSSPAKPGMPNVPRCRDNWKIAKKVLEDTKRNKAHSLIQKTEIIRATDITRGSGTVDPVSNRISIFVKDFGWLYIPKGDRNINHISSNSTILQMPPLARINQVSYEQETELVRESSFNIDNYPTPRSTTNQNDPLPQNYPFISPSQVTNNYFVDVFINGTAVKIKYCVTCEIWRPPRASHCSRCDRCVDIHDHHCPWVGNCVGKRYEKYESGRKMLK</sequence>
<dbReference type="EC" id="2.3.1.225" evidence="8"/>
<dbReference type="GO" id="GO:0005886">
    <property type="term" value="C:plasma membrane"/>
    <property type="evidence" value="ECO:0007669"/>
    <property type="project" value="TreeGrafter"/>
</dbReference>
<comment type="catalytic activity">
    <reaction evidence="7 8">
        <text>L-cysteinyl-[protein] + hexadecanoyl-CoA = S-hexadecanoyl-L-cysteinyl-[protein] + CoA</text>
        <dbReference type="Rhea" id="RHEA:36683"/>
        <dbReference type="Rhea" id="RHEA-COMP:10131"/>
        <dbReference type="Rhea" id="RHEA-COMP:11032"/>
        <dbReference type="ChEBI" id="CHEBI:29950"/>
        <dbReference type="ChEBI" id="CHEBI:57287"/>
        <dbReference type="ChEBI" id="CHEBI:57379"/>
        <dbReference type="ChEBI" id="CHEBI:74151"/>
        <dbReference type="EC" id="2.3.1.225"/>
    </reaction>
</comment>
<protein>
    <recommendedName>
        <fullName evidence="8">Palmitoyltransferase</fullName>
        <ecNumber evidence="8">2.3.1.225</ecNumber>
    </recommendedName>
</protein>
<evidence type="ECO:0000313" key="12">
    <source>
        <dbReference type="Proteomes" id="UP001211065"/>
    </source>
</evidence>
<comment type="similarity">
    <text evidence="8">Belongs to the DHHC palmitoyltransferase family.</text>
</comment>
<dbReference type="PANTHER" id="PTHR23319">
    <property type="entry name" value="GRAM DOMAIN CONTAINING 1B, ISOFORM E"/>
    <property type="match status" value="1"/>
</dbReference>
<proteinExistence type="inferred from homology"/>